<dbReference type="EMBL" id="JBHSQW010000015">
    <property type="protein sequence ID" value="MFC5994059.1"/>
    <property type="molecule type" value="Genomic_DNA"/>
</dbReference>
<keyword evidence="4" id="KW-1185">Reference proteome</keyword>
<organism evidence="3 4">
    <name type="scientific">Pseudonocardia hispaniensis</name>
    <dbReference type="NCBI Taxonomy" id="904933"/>
    <lineage>
        <taxon>Bacteria</taxon>
        <taxon>Bacillati</taxon>
        <taxon>Actinomycetota</taxon>
        <taxon>Actinomycetes</taxon>
        <taxon>Pseudonocardiales</taxon>
        <taxon>Pseudonocardiaceae</taxon>
        <taxon>Pseudonocardia</taxon>
    </lineage>
</organism>
<dbReference type="RefSeq" id="WP_379584099.1">
    <property type="nucleotide sequence ID" value="NZ_JBHSQW010000015.1"/>
</dbReference>
<name>A0ABW1J0Q5_9PSEU</name>
<evidence type="ECO:0000256" key="1">
    <source>
        <dbReference type="ARBA" id="ARBA00006754"/>
    </source>
</evidence>
<evidence type="ECO:0000313" key="4">
    <source>
        <dbReference type="Proteomes" id="UP001596302"/>
    </source>
</evidence>
<sequence>MSVSEVPASLRSWMSAVSEIARAVNAAEPLEAVLTRVARHACRLIGFEFCTVMLADAQRTHLRPAGWCGLSPDYVALVTDGDALLIDPPGPQLDTPAARAFREGRTIAVADVRSARRYGLLRQLAPAQGYRALLAVPLRAPDDLAGVIVAYSVAARQFAGPELELAELLAGQAALALETARLRTAQQEVIGELSRANTALRRGRAVLEWAEQQHHRLMQLVLDEVGLAGLVTALAETLGASVTVEDADGRVLASAPEQGYRPPPDAAARRRGPARAALAAQESATDRRYEVATVPVVPAGGPVLPGAPGVAAAQVAWAAPVVLGGELVARLWVTAPPAAPEPVQLRVVERFALVVALELLQQRHLVDVHGRLSGDLLADLLRPGGPTHPQVLLDRAAALGQDLSRPHLVAVLALDGPVPPSVRLPELVRAAAEPGPRPLAGPYDGLQVVLLPVEPDPGGALRRILTQVEHAIGAAATPTLVAGPVARAVPDYATAFRVARGALALRRASRAGGVVDVRELGLSALLLETGTPEALRRFARGRLRPVAAYEAQRGGDLLATLRTWLSTGCSTAATAAALVVHPNTVSYRLGRIEQLIGRSLRDIGVRLELQLALTIRDIVRSDTGPGARTGR</sequence>
<proteinExistence type="inferred from homology"/>
<comment type="similarity">
    <text evidence="1">Belongs to the CdaR family.</text>
</comment>
<dbReference type="InterPro" id="IPR003018">
    <property type="entry name" value="GAF"/>
</dbReference>
<dbReference type="InterPro" id="IPR042070">
    <property type="entry name" value="PucR_C-HTH_sf"/>
</dbReference>
<feature type="domain" description="GAF" evidence="2">
    <location>
        <begin position="29"/>
        <end position="187"/>
    </location>
</feature>
<evidence type="ECO:0000259" key="2">
    <source>
        <dbReference type="SMART" id="SM00065"/>
    </source>
</evidence>
<gene>
    <name evidence="3" type="ORF">ACFQE5_07520</name>
</gene>
<dbReference type="PANTHER" id="PTHR33744">
    <property type="entry name" value="CARBOHYDRATE DIACID REGULATOR"/>
    <property type="match status" value="1"/>
</dbReference>
<dbReference type="Proteomes" id="UP001596302">
    <property type="component" value="Unassembled WGS sequence"/>
</dbReference>
<dbReference type="Pfam" id="PF13556">
    <property type="entry name" value="HTH_30"/>
    <property type="match status" value="1"/>
</dbReference>
<dbReference type="SUPFAM" id="SSF55781">
    <property type="entry name" value="GAF domain-like"/>
    <property type="match status" value="1"/>
</dbReference>
<dbReference type="InterPro" id="IPR029016">
    <property type="entry name" value="GAF-like_dom_sf"/>
</dbReference>
<protein>
    <submittedName>
        <fullName evidence="3">Helix-turn-helix domain-containing protein</fullName>
    </submittedName>
</protein>
<dbReference type="PANTHER" id="PTHR33744:SF1">
    <property type="entry name" value="DNA-BINDING TRANSCRIPTIONAL ACTIVATOR ADER"/>
    <property type="match status" value="1"/>
</dbReference>
<reference evidence="4" key="1">
    <citation type="journal article" date="2019" name="Int. J. Syst. Evol. Microbiol.">
        <title>The Global Catalogue of Microorganisms (GCM) 10K type strain sequencing project: providing services to taxonomists for standard genome sequencing and annotation.</title>
        <authorList>
            <consortium name="The Broad Institute Genomics Platform"/>
            <consortium name="The Broad Institute Genome Sequencing Center for Infectious Disease"/>
            <person name="Wu L."/>
            <person name="Ma J."/>
        </authorList>
    </citation>
    <scope>NUCLEOTIDE SEQUENCE [LARGE SCALE GENOMIC DNA]</scope>
    <source>
        <strain evidence="4">CCM 8391</strain>
    </source>
</reference>
<dbReference type="InterPro" id="IPR051448">
    <property type="entry name" value="CdaR-like_regulators"/>
</dbReference>
<comment type="caution">
    <text evidence="3">The sequence shown here is derived from an EMBL/GenBank/DDBJ whole genome shotgun (WGS) entry which is preliminary data.</text>
</comment>
<evidence type="ECO:0000313" key="3">
    <source>
        <dbReference type="EMBL" id="MFC5994059.1"/>
    </source>
</evidence>
<dbReference type="Pfam" id="PF13185">
    <property type="entry name" value="GAF_2"/>
    <property type="match status" value="1"/>
</dbReference>
<dbReference type="InterPro" id="IPR025736">
    <property type="entry name" value="PucR_C-HTH_dom"/>
</dbReference>
<dbReference type="Gene3D" id="3.30.450.40">
    <property type="match status" value="1"/>
</dbReference>
<dbReference type="SMART" id="SM00065">
    <property type="entry name" value="GAF"/>
    <property type="match status" value="1"/>
</dbReference>
<dbReference type="InterPro" id="IPR041522">
    <property type="entry name" value="CdaR_GGDEF"/>
</dbReference>
<accession>A0ABW1J0Q5</accession>
<dbReference type="Pfam" id="PF17853">
    <property type="entry name" value="GGDEF_2"/>
    <property type="match status" value="1"/>
</dbReference>
<dbReference type="Gene3D" id="1.10.10.2840">
    <property type="entry name" value="PucR C-terminal helix-turn-helix domain"/>
    <property type="match status" value="1"/>
</dbReference>